<comment type="caution">
    <text evidence="1">The sequence shown here is derived from an EMBL/GenBank/DDBJ whole genome shotgun (WGS) entry which is preliminary data.</text>
</comment>
<dbReference type="OrthoDB" id="1723222at2759"/>
<reference evidence="1" key="1">
    <citation type="submission" date="2018-05" db="EMBL/GenBank/DDBJ databases">
        <title>Draft genome of Mucuna pruriens seed.</title>
        <authorList>
            <person name="Nnadi N.E."/>
            <person name="Vos R."/>
            <person name="Hasami M.H."/>
            <person name="Devisetty U.K."/>
            <person name="Aguiy J.C."/>
        </authorList>
    </citation>
    <scope>NUCLEOTIDE SEQUENCE [LARGE SCALE GENOMIC DNA]</scope>
    <source>
        <strain evidence="1">JCA_2017</strain>
    </source>
</reference>
<dbReference type="AlphaFoldDB" id="A0A371G884"/>
<keyword evidence="2" id="KW-1185">Reference proteome</keyword>
<organism evidence="1 2">
    <name type="scientific">Mucuna pruriens</name>
    <name type="common">Velvet bean</name>
    <name type="synonym">Dolichos pruriens</name>
    <dbReference type="NCBI Taxonomy" id="157652"/>
    <lineage>
        <taxon>Eukaryota</taxon>
        <taxon>Viridiplantae</taxon>
        <taxon>Streptophyta</taxon>
        <taxon>Embryophyta</taxon>
        <taxon>Tracheophyta</taxon>
        <taxon>Spermatophyta</taxon>
        <taxon>Magnoliopsida</taxon>
        <taxon>eudicotyledons</taxon>
        <taxon>Gunneridae</taxon>
        <taxon>Pentapetalae</taxon>
        <taxon>rosids</taxon>
        <taxon>fabids</taxon>
        <taxon>Fabales</taxon>
        <taxon>Fabaceae</taxon>
        <taxon>Papilionoideae</taxon>
        <taxon>50 kb inversion clade</taxon>
        <taxon>NPAAA clade</taxon>
        <taxon>indigoferoid/millettioid clade</taxon>
        <taxon>Phaseoleae</taxon>
        <taxon>Mucuna</taxon>
    </lineage>
</organism>
<accession>A0A371G884</accession>
<evidence type="ECO:0000313" key="2">
    <source>
        <dbReference type="Proteomes" id="UP000257109"/>
    </source>
</evidence>
<dbReference type="EMBL" id="QJKJ01006484">
    <property type="protein sequence ID" value="RDX86573.1"/>
    <property type="molecule type" value="Genomic_DNA"/>
</dbReference>
<evidence type="ECO:0000313" key="1">
    <source>
        <dbReference type="EMBL" id="RDX86573.1"/>
    </source>
</evidence>
<name>A0A371G884_MUCPR</name>
<protein>
    <submittedName>
        <fullName evidence="1">Uncharacterized protein</fullName>
    </submittedName>
</protein>
<sequence>MATELALRWPLSWIADVDNMMGPLFIGLLGNKAWTVETILAWPRMSRSNRDDFISVETLLLTLFVTHHIPNTIRDVSLPIVFGKACHLPVELEHKAYYELRLEAYENARIYKQKVKQFHDQRILRKDFHIGQKVLLFNARLKLIAASHPIPSQSRNDLGLAESLSQNEKEREKFLIEFGSLMNQQKQSPQTRKEVASA</sequence>
<gene>
    <name evidence="1" type="ORF">CR513_32082</name>
</gene>
<feature type="non-terminal residue" evidence="1">
    <location>
        <position position="1"/>
    </location>
</feature>
<dbReference type="Proteomes" id="UP000257109">
    <property type="component" value="Unassembled WGS sequence"/>
</dbReference>
<proteinExistence type="predicted"/>